<dbReference type="PROSITE" id="PS00892">
    <property type="entry name" value="HIT_1"/>
    <property type="match status" value="1"/>
</dbReference>
<organism evidence="5 6">
    <name type="scientific">Levilinea saccharolytica</name>
    <dbReference type="NCBI Taxonomy" id="229921"/>
    <lineage>
        <taxon>Bacteria</taxon>
        <taxon>Bacillati</taxon>
        <taxon>Chloroflexota</taxon>
        <taxon>Anaerolineae</taxon>
        <taxon>Anaerolineales</taxon>
        <taxon>Anaerolineaceae</taxon>
        <taxon>Levilinea</taxon>
    </lineage>
</organism>
<name>A0A0P6YKW6_9CHLR</name>
<evidence type="ECO:0000259" key="4">
    <source>
        <dbReference type="PROSITE" id="PS51084"/>
    </source>
</evidence>
<evidence type="ECO:0000256" key="1">
    <source>
        <dbReference type="PIRSR" id="PIRSR601310-1"/>
    </source>
</evidence>
<dbReference type="CDD" id="cd01276">
    <property type="entry name" value="PKCI_related"/>
    <property type="match status" value="1"/>
</dbReference>
<dbReference type="InterPro" id="IPR001310">
    <property type="entry name" value="Histidine_triad_HIT"/>
</dbReference>
<dbReference type="PROSITE" id="PS51084">
    <property type="entry name" value="HIT_2"/>
    <property type="match status" value="1"/>
</dbReference>
<comment type="caution">
    <text evidence="5">The sequence shown here is derived from an EMBL/GenBank/DDBJ whole genome shotgun (WGS) entry which is preliminary data.</text>
</comment>
<keyword evidence="6" id="KW-1185">Reference proteome</keyword>
<feature type="active site" description="Tele-AMP-histidine intermediate" evidence="1">
    <location>
        <position position="101"/>
    </location>
</feature>
<gene>
    <name evidence="5" type="ORF">ADN01_01450</name>
</gene>
<sequence length="115" mass="12559">MPDPCIFCEIIAGRLPAAVLYQDERITAFQDAAPIAPVHILLVPNHHIPSVNAAAPEDEAVLGHLITVARQLAQAQNLQESGYRLVINTGPNAGQSVFHLHMHLIGGRKMPFHFK</sequence>
<protein>
    <recommendedName>
        <fullName evidence="4">HIT domain-containing protein</fullName>
    </recommendedName>
</protein>
<dbReference type="AlphaFoldDB" id="A0A0P6YKW6"/>
<dbReference type="InterPro" id="IPR019808">
    <property type="entry name" value="Histidine_triad_CS"/>
</dbReference>
<dbReference type="InterPro" id="IPR036265">
    <property type="entry name" value="HIT-like_sf"/>
</dbReference>
<dbReference type="PRINTS" id="PR00332">
    <property type="entry name" value="HISTRIAD"/>
</dbReference>
<dbReference type="SUPFAM" id="SSF54197">
    <property type="entry name" value="HIT-like"/>
    <property type="match status" value="1"/>
</dbReference>
<evidence type="ECO:0000256" key="2">
    <source>
        <dbReference type="PIRSR" id="PIRSR601310-3"/>
    </source>
</evidence>
<dbReference type="EMBL" id="LGCM01000005">
    <property type="protein sequence ID" value="KPL91273.1"/>
    <property type="molecule type" value="Genomic_DNA"/>
</dbReference>
<proteinExistence type="predicted"/>
<evidence type="ECO:0000256" key="3">
    <source>
        <dbReference type="PROSITE-ProRule" id="PRU00464"/>
    </source>
</evidence>
<dbReference type="RefSeq" id="WP_062418277.1">
    <property type="nucleotide sequence ID" value="NZ_DF967974.1"/>
</dbReference>
<dbReference type="Gene3D" id="3.30.428.10">
    <property type="entry name" value="HIT-like"/>
    <property type="match status" value="1"/>
</dbReference>
<feature type="domain" description="HIT" evidence="4">
    <location>
        <begin position="6"/>
        <end position="114"/>
    </location>
</feature>
<dbReference type="STRING" id="229921.ADN01_01450"/>
<dbReference type="GO" id="GO:0003824">
    <property type="term" value="F:catalytic activity"/>
    <property type="evidence" value="ECO:0007669"/>
    <property type="project" value="InterPro"/>
</dbReference>
<dbReference type="InterPro" id="IPR011146">
    <property type="entry name" value="HIT-like"/>
</dbReference>
<dbReference type="PANTHER" id="PTHR23089">
    <property type="entry name" value="HISTIDINE TRIAD HIT PROTEIN"/>
    <property type="match status" value="1"/>
</dbReference>
<dbReference type="OrthoDB" id="9784774at2"/>
<reference evidence="5 6" key="1">
    <citation type="submission" date="2015-07" db="EMBL/GenBank/DDBJ databases">
        <title>Genome sequence of Levilinea saccharolytica DSM 16555.</title>
        <authorList>
            <person name="Hemp J."/>
            <person name="Ward L.M."/>
            <person name="Pace L.A."/>
            <person name="Fischer W.W."/>
        </authorList>
    </citation>
    <scope>NUCLEOTIDE SEQUENCE [LARGE SCALE GENOMIC DNA]</scope>
    <source>
        <strain evidence="5 6">KIBI-1</strain>
    </source>
</reference>
<feature type="short sequence motif" description="Histidine triad motif" evidence="2 3">
    <location>
        <begin position="99"/>
        <end position="103"/>
    </location>
</feature>
<accession>A0A0P6YKW6</accession>
<evidence type="ECO:0000313" key="6">
    <source>
        <dbReference type="Proteomes" id="UP000050501"/>
    </source>
</evidence>
<dbReference type="Pfam" id="PF01230">
    <property type="entry name" value="HIT"/>
    <property type="match status" value="1"/>
</dbReference>
<dbReference type="Proteomes" id="UP000050501">
    <property type="component" value="Unassembled WGS sequence"/>
</dbReference>
<evidence type="ECO:0000313" key="5">
    <source>
        <dbReference type="EMBL" id="KPL91273.1"/>
    </source>
</evidence>